<sequence length="56" mass="6046">MKDRKNATLIAAIICLCASPTIAKPGDHRLHPYVIDPDTVDVGLPENLRIIGVGRP</sequence>
<comment type="caution">
    <text evidence="2">The sequence shown here is derived from an EMBL/GenBank/DDBJ whole genome shotgun (WGS) entry which is preliminary data.</text>
</comment>
<name>A0A8J3G3T8_9PROT</name>
<dbReference type="Proteomes" id="UP000634004">
    <property type="component" value="Unassembled WGS sequence"/>
</dbReference>
<keyword evidence="1" id="KW-0732">Signal</keyword>
<feature type="chain" id="PRO_5035176858" evidence="1">
    <location>
        <begin position="24"/>
        <end position="56"/>
    </location>
</feature>
<organism evidence="2 3">
    <name type="scientific">Algimonas arctica</name>
    <dbReference type="NCBI Taxonomy" id="1479486"/>
    <lineage>
        <taxon>Bacteria</taxon>
        <taxon>Pseudomonadati</taxon>
        <taxon>Pseudomonadota</taxon>
        <taxon>Alphaproteobacteria</taxon>
        <taxon>Maricaulales</taxon>
        <taxon>Robiginitomaculaceae</taxon>
        <taxon>Algimonas</taxon>
    </lineage>
</organism>
<evidence type="ECO:0000313" key="2">
    <source>
        <dbReference type="EMBL" id="GHB05922.1"/>
    </source>
</evidence>
<feature type="signal peptide" evidence="1">
    <location>
        <begin position="1"/>
        <end position="23"/>
    </location>
</feature>
<evidence type="ECO:0000256" key="1">
    <source>
        <dbReference type="SAM" id="SignalP"/>
    </source>
</evidence>
<dbReference type="EMBL" id="BMZH01000033">
    <property type="protein sequence ID" value="GHB05922.1"/>
    <property type="molecule type" value="Genomic_DNA"/>
</dbReference>
<gene>
    <name evidence="2" type="ORF">GCM10009069_30270</name>
</gene>
<evidence type="ECO:0000313" key="3">
    <source>
        <dbReference type="Proteomes" id="UP000634004"/>
    </source>
</evidence>
<reference evidence="2" key="1">
    <citation type="journal article" date="2014" name="Int. J. Syst. Evol. Microbiol.">
        <title>Complete genome sequence of Corynebacterium casei LMG S-19264T (=DSM 44701T), isolated from a smear-ripened cheese.</title>
        <authorList>
            <consortium name="US DOE Joint Genome Institute (JGI-PGF)"/>
            <person name="Walter F."/>
            <person name="Albersmeier A."/>
            <person name="Kalinowski J."/>
            <person name="Ruckert C."/>
        </authorList>
    </citation>
    <scope>NUCLEOTIDE SEQUENCE</scope>
    <source>
        <strain evidence="2">KCTC 32513</strain>
    </source>
</reference>
<accession>A0A8J3G3T8</accession>
<protein>
    <submittedName>
        <fullName evidence="2">Uncharacterized protein</fullName>
    </submittedName>
</protein>
<keyword evidence="3" id="KW-1185">Reference proteome</keyword>
<dbReference type="AlphaFoldDB" id="A0A8J3G3T8"/>
<proteinExistence type="predicted"/>
<reference evidence="2" key="2">
    <citation type="submission" date="2020-09" db="EMBL/GenBank/DDBJ databases">
        <authorList>
            <person name="Sun Q."/>
            <person name="Kim S."/>
        </authorList>
    </citation>
    <scope>NUCLEOTIDE SEQUENCE</scope>
    <source>
        <strain evidence="2">KCTC 32513</strain>
    </source>
</reference>